<keyword evidence="8" id="KW-1185">Reference proteome</keyword>
<evidence type="ECO:0000313" key="8">
    <source>
        <dbReference type="Proteomes" id="UP001500742"/>
    </source>
</evidence>
<organism evidence="7 8">
    <name type="scientific">Mucilaginibacter dorajii</name>
    <dbReference type="NCBI Taxonomy" id="692994"/>
    <lineage>
        <taxon>Bacteria</taxon>
        <taxon>Pseudomonadati</taxon>
        <taxon>Bacteroidota</taxon>
        <taxon>Sphingobacteriia</taxon>
        <taxon>Sphingobacteriales</taxon>
        <taxon>Sphingobacteriaceae</taxon>
        <taxon>Mucilaginibacter</taxon>
    </lineage>
</organism>
<feature type="transmembrane region" description="Helical" evidence="5">
    <location>
        <begin position="91"/>
        <end position="116"/>
    </location>
</feature>
<evidence type="ECO:0000256" key="2">
    <source>
        <dbReference type="ARBA" id="ARBA00022692"/>
    </source>
</evidence>
<feature type="transmembrane region" description="Helical" evidence="5">
    <location>
        <begin position="122"/>
        <end position="142"/>
    </location>
</feature>
<dbReference type="Proteomes" id="UP001500742">
    <property type="component" value="Unassembled WGS sequence"/>
</dbReference>
<reference evidence="8" key="1">
    <citation type="journal article" date="2019" name="Int. J. Syst. Evol. Microbiol.">
        <title>The Global Catalogue of Microorganisms (GCM) 10K type strain sequencing project: providing services to taxonomists for standard genome sequencing and annotation.</title>
        <authorList>
            <consortium name="The Broad Institute Genomics Platform"/>
            <consortium name="The Broad Institute Genome Sequencing Center for Infectious Disease"/>
            <person name="Wu L."/>
            <person name="Ma J."/>
        </authorList>
    </citation>
    <scope>NUCLEOTIDE SEQUENCE [LARGE SCALE GENOMIC DNA]</scope>
    <source>
        <strain evidence="8">JCM 16601</strain>
    </source>
</reference>
<gene>
    <name evidence="7" type="ORF">GCM10022210_43080</name>
</gene>
<name>A0ABP7QPM1_9SPHI</name>
<dbReference type="InterPro" id="IPR007267">
    <property type="entry name" value="GtrA_DPMS_TM"/>
</dbReference>
<keyword evidence="3 5" id="KW-1133">Transmembrane helix</keyword>
<feature type="transmembrane region" description="Helical" evidence="5">
    <location>
        <begin position="15"/>
        <end position="37"/>
    </location>
</feature>
<keyword evidence="4 5" id="KW-0472">Membrane</keyword>
<proteinExistence type="predicted"/>
<dbReference type="RefSeq" id="WP_259089356.1">
    <property type="nucleotide sequence ID" value="NZ_BAAAZC010000029.1"/>
</dbReference>
<evidence type="ECO:0000256" key="4">
    <source>
        <dbReference type="ARBA" id="ARBA00023136"/>
    </source>
</evidence>
<evidence type="ECO:0000256" key="3">
    <source>
        <dbReference type="ARBA" id="ARBA00022989"/>
    </source>
</evidence>
<evidence type="ECO:0000259" key="6">
    <source>
        <dbReference type="Pfam" id="PF04138"/>
    </source>
</evidence>
<keyword evidence="2 5" id="KW-0812">Transmembrane</keyword>
<dbReference type="EMBL" id="BAAAZC010000029">
    <property type="protein sequence ID" value="GAA3986089.1"/>
    <property type="molecule type" value="Genomic_DNA"/>
</dbReference>
<evidence type="ECO:0000313" key="7">
    <source>
        <dbReference type="EMBL" id="GAA3986089.1"/>
    </source>
</evidence>
<comment type="subcellular location">
    <subcellularLocation>
        <location evidence="1">Membrane</location>
        <topology evidence="1">Multi-pass membrane protein</topology>
    </subcellularLocation>
</comment>
<comment type="caution">
    <text evidence="7">The sequence shown here is derived from an EMBL/GenBank/DDBJ whole genome shotgun (WGS) entry which is preliminary data.</text>
</comment>
<evidence type="ECO:0000256" key="1">
    <source>
        <dbReference type="ARBA" id="ARBA00004141"/>
    </source>
</evidence>
<protein>
    <recommendedName>
        <fullName evidence="6">GtrA/DPMS transmembrane domain-containing protein</fullName>
    </recommendedName>
</protein>
<sequence length="161" mass="18081">MANKSHANKLLNNQVFRFVLSAGAGFLVDVSAFYLFYHNLLARHTYLIGAYTFRNSTLSLAISFVLGVMVNFLITRYLVFTESKSSFYKQFFRFAGVAFVGFFANLGVIKILIQVFGIYPPIARIGAALSLFFASFFIHKAFSFSLSLKNHGTPKYNQPGN</sequence>
<feature type="transmembrane region" description="Helical" evidence="5">
    <location>
        <begin position="57"/>
        <end position="79"/>
    </location>
</feature>
<accession>A0ABP7QPM1</accession>
<feature type="domain" description="GtrA/DPMS transmembrane" evidence="6">
    <location>
        <begin position="17"/>
        <end position="144"/>
    </location>
</feature>
<dbReference type="Pfam" id="PF04138">
    <property type="entry name" value="GtrA_DPMS_TM"/>
    <property type="match status" value="1"/>
</dbReference>
<evidence type="ECO:0000256" key="5">
    <source>
        <dbReference type="SAM" id="Phobius"/>
    </source>
</evidence>